<evidence type="ECO:0000313" key="3">
    <source>
        <dbReference type="EMBL" id="OEE58906.1"/>
    </source>
</evidence>
<dbReference type="RefSeq" id="WP_016961133.1">
    <property type="nucleotide sequence ID" value="NZ_AJWN02000090.1"/>
</dbReference>
<dbReference type="InterPro" id="IPR020023">
    <property type="entry name" value="PseG"/>
</dbReference>
<feature type="binding site" evidence="2">
    <location>
        <position position="272"/>
    </location>
    <ligand>
        <name>substrate</name>
    </ligand>
</feature>
<dbReference type="SUPFAM" id="SSF53756">
    <property type="entry name" value="UDP-Glycosyltransferase/glycogen phosphorylase"/>
    <property type="match status" value="1"/>
</dbReference>
<reference evidence="3 4" key="1">
    <citation type="journal article" date="2012" name="Science">
        <title>Ecological populations of bacteria act as socially cohesive units of antibiotic production and resistance.</title>
        <authorList>
            <person name="Cordero O.X."/>
            <person name="Wildschutte H."/>
            <person name="Kirkup B."/>
            <person name="Proehl S."/>
            <person name="Ngo L."/>
            <person name="Hussain F."/>
            <person name="Le Roux F."/>
            <person name="Mincer T."/>
            <person name="Polz M.F."/>
        </authorList>
    </citation>
    <scope>NUCLEOTIDE SEQUENCE [LARGE SCALE GENOMIC DNA]</scope>
    <source>
        <strain evidence="3 4">FF-454</strain>
    </source>
</reference>
<evidence type="ECO:0000256" key="2">
    <source>
        <dbReference type="PIRSR" id="PIRSR620023-2"/>
    </source>
</evidence>
<dbReference type="Gene3D" id="3.40.50.2000">
    <property type="entry name" value="Glycogen Phosphorylase B"/>
    <property type="match status" value="1"/>
</dbReference>
<keyword evidence="4" id="KW-1185">Reference proteome</keyword>
<dbReference type="GO" id="GO:0016787">
    <property type="term" value="F:hydrolase activity"/>
    <property type="evidence" value="ECO:0007669"/>
    <property type="project" value="UniProtKB-KW"/>
</dbReference>
<sequence length="355" mass="39973">MNVAIRVDASSQIGTGHVMRCLVLAKKLIEHGHHVRMLSRELTGNLLEYCRQQNIHVIPLPAIEETFLPDTGDYAHWLGVTQEEDAHQCLAMLDDITLDWVVFDHYAIDEKWQSLMKTSGAKVLAIDDLANRRHACDILLDHNPWPDVENRYHSWVPTGCQQLLGPRFALLRDSFSALRDHDLSVIKNQIVAFFSGTDPTGETLKLLHACQQFSTLPFNVVIVYGMANPRKEALLMEAVPEFIELVESLPDFETELACSRYAFGAAGVSAIERTCLRLPSTLVSVAENQRDMAEHLAKSGQYRYLGLSNITTASRYAQELSWLAEYWDALPLRLPESDIDGLGAERVVRAMENCQ</sequence>
<evidence type="ECO:0000256" key="1">
    <source>
        <dbReference type="PIRSR" id="PIRSR620023-1"/>
    </source>
</evidence>
<dbReference type="Gene3D" id="3.40.50.11190">
    <property type="match status" value="1"/>
</dbReference>
<evidence type="ECO:0000313" key="4">
    <source>
        <dbReference type="Proteomes" id="UP000095039"/>
    </source>
</evidence>
<keyword evidence="3" id="KW-0378">Hydrolase</keyword>
<comment type="caution">
    <text evidence="3">The sequence shown here is derived from an EMBL/GenBank/DDBJ whole genome shotgun (WGS) entry which is preliminary data.</text>
</comment>
<organism evidence="3 4">
    <name type="scientific">Enterovibrio norvegicus FF-454</name>
    <dbReference type="NCBI Taxonomy" id="1185651"/>
    <lineage>
        <taxon>Bacteria</taxon>
        <taxon>Pseudomonadati</taxon>
        <taxon>Pseudomonadota</taxon>
        <taxon>Gammaproteobacteria</taxon>
        <taxon>Vibrionales</taxon>
        <taxon>Vibrionaceae</taxon>
        <taxon>Enterovibrio</taxon>
    </lineage>
</organism>
<feature type="binding site" evidence="2">
    <location>
        <position position="172"/>
    </location>
    <ligand>
        <name>substrate</name>
    </ligand>
</feature>
<dbReference type="EMBL" id="AJWN02000090">
    <property type="protein sequence ID" value="OEE58906.1"/>
    <property type="molecule type" value="Genomic_DNA"/>
</dbReference>
<protein>
    <submittedName>
        <fullName evidence="3">UDP-2,4-diacetamido-2,4, 6-trideoxy-beta-L-altropyranose hydrolase</fullName>
    </submittedName>
</protein>
<dbReference type="NCBIfam" id="TIGR03590">
    <property type="entry name" value="PseG"/>
    <property type="match status" value="1"/>
</dbReference>
<name>A0A1E5C063_9GAMM</name>
<dbReference type="AlphaFoldDB" id="A0A1E5C063"/>
<proteinExistence type="predicted"/>
<dbReference type="Proteomes" id="UP000095039">
    <property type="component" value="Unassembled WGS sequence"/>
</dbReference>
<accession>A0A1E5C063</accession>
<gene>
    <name evidence="3" type="ORF">A1OK_02555</name>
</gene>
<feature type="active site" description="Proton acceptor" evidence="1">
    <location>
        <position position="17"/>
    </location>
</feature>